<dbReference type="RefSeq" id="WP_167967153.1">
    <property type="nucleotide sequence ID" value="NZ_CP050831.1"/>
</dbReference>
<dbReference type="InterPro" id="IPR025405">
    <property type="entry name" value="DUF4131"/>
</dbReference>
<dbReference type="PANTHER" id="PTHR30619:SF1">
    <property type="entry name" value="RECOMBINATION PROTEIN 2"/>
    <property type="match status" value="1"/>
</dbReference>
<evidence type="ECO:0000259" key="8">
    <source>
        <dbReference type="Pfam" id="PF13567"/>
    </source>
</evidence>
<keyword evidence="2" id="KW-1003">Cell membrane</keyword>
<feature type="domain" description="DUF4131" evidence="8">
    <location>
        <begin position="36"/>
        <end position="194"/>
    </location>
</feature>
<dbReference type="GO" id="GO:0005886">
    <property type="term" value="C:plasma membrane"/>
    <property type="evidence" value="ECO:0007669"/>
    <property type="project" value="UniProtKB-SubCell"/>
</dbReference>
<dbReference type="Pfam" id="PF13567">
    <property type="entry name" value="DUF4131"/>
    <property type="match status" value="1"/>
</dbReference>
<dbReference type="InterPro" id="IPR004477">
    <property type="entry name" value="ComEC_N"/>
</dbReference>
<dbReference type="KEGG" id="bfc:BacF7301_09585"/>
<evidence type="ECO:0000256" key="2">
    <source>
        <dbReference type="ARBA" id="ARBA00022475"/>
    </source>
</evidence>
<gene>
    <name evidence="9" type="ORF">BacF7301_09585</name>
</gene>
<feature type="transmembrane region" description="Helical" evidence="6">
    <location>
        <begin position="541"/>
        <end position="561"/>
    </location>
</feature>
<dbReference type="AlphaFoldDB" id="A0A6H0KWM4"/>
<dbReference type="EMBL" id="CP050831">
    <property type="protein sequence ID" value="QIU97461.1"/>
    <property type="molecule type" value="Genomic_DNA"/>
</dbReference>
<evidence type="ECO:0000256" key="3">
    <source>
        <dbReference type="ARBA" id="ARBA00022692"/>
    </source>
</evidence>
<keyword evidence="3 6" id="KW-0812">Transmembrane</keyword>
<feature type="transmembrane region" description="Helical" evidence="6">
    <location>
        <begin position="12"/>
        <end position="29"/>
    </location>
</feature>
<feature type="transmembrane region" description="Helical" evidence="6">
    <location>
        <begin position="324"/>
        <end position="344"/>
    </location>
</feature>
<evidence type="ECO:0000256" key="5">
    <source>
        <dbReference type="ARBA" id="ARBA00023136"/>
    </source>
</evidence>
<keyword evidence="4 6" id="KW-1133">Transmembrane helix</keyword>
<feature type="transmembrane region" description="Helical" evidence="6">
    <location>
        <begin position="364"/>
        <end position="384"/>
    </location>
</feature>
<accession>A0A6H0KWM4</accession>
<evidence type="ECO:0000256" key="4">
    <source>
        <dbReference type="ARBA" id="ARBA00022989"/>
    </source>
</evidence>
<evidence type="ECO:0000313" key="9">
    <source>
        <dbReference type="EMBL" id="QIU97461.1"/>
    </source>
</evidence>
<dbReference type="Proteomes" id="UP000501780">
    <property type="component" value="Chromosome"/>
</dbReference>
<protein>
    <submittedName>
        <fullName evidence="9">ComEC family competence protein</fullName>
    </submittedName>
</protein>
<evidence type="ECO:0000313" key="10">
    <source>
        <dbReference type="Proteomes" id="UP000501780"/>
    </source>
</evidence>
<dbReference type="Pfam" id="PF03772">
    <property type="entry name" value="Competence"/>
    <property type="match status" value="1"/>
</dbReference>
<evidence type="ECO:0000259" key="7">
    <source>
        <dbReference type="Pfam" id="PF03772"/>
    </source>
</evidence>
<dbReference type="NCBIfam" id="TIGR00360">
    <property type="entry name" value="ComEC_N-term"/>
    <property type="match status" value="1"/>
</dbReference>
<dbReference type="InterPro" id="IPR052159">
    <property type="entry name" value="Competence_DNA_uptake"/>
</dbReference>
<sequence>MMTFYFHKYPFMRLIIPWITGVFCGDLFFDSSPGLFWGVLVFFLFFGLSMTFYFLQRYSLRWCFGVTTFALCFTGGWMGITWQLQQTTNHTFPKEEAVYRILITDTPQIKEHTYLCRALLRGHCDSIGTHPIEQKVILYLQQDLAVSRLRSGDELLVSARISLPANNKNFDEFDYARYLMRKGISGTGYVASGKWAILSSDLSSNLSSGGQALCLSLQPDRTSKHNLGTSLFYLRSMANSYREKIISLYHELGFNGDELAVLSALTIGDKTELSESIHESYSVAGASHILALSGLHIGLLYALLFFILQPVAKRGNTGKCLRSLFLIILLWAFAFFTGFSPSVVRSVTMFSILALADMFGRQSFSLNTLAATAWLMLLCNPAWLFDVGFQLSFVAVTSILLIQQPIYHLFTIKSRIGKYVWGLMSVSIAAQLGTAPLVIFYFSRFSTHFLLTNLAVIPLVTIILYIAVFMLSLTPISWIQTYVAEGVKKLLEILNLFVRWVEQLPYSSIDGIWLYQLEVFGIYVSLLLLFYYYMNRRYKNLITCLSFILLLAICHVTMSWIDRPQSSLVFYNVRGCPAVHCIESDGHSWINYADTLPDKQLLKRVVTNYWNHHHLLPPKEITADYKTTAFSRQQQMLSFHGCRICIVTDNRWRNKLADSALYTIDYLYLCKGYDGHLEELTRLFVPGCILLDASLSEYRKNRLEDECKQSGLHFISLSEEGSVCFLL</sequence>
<keyword evidence="5 6" id="KW-0472">Membrane</keyword>
<feature type="transmembrane region" description="Helical" evidence="6">
    <location>
        <begin position="449"/>
        <end position="473"/>
    </location>
</feature>
<feature type="transmembrane region" description="Helical" evidence="6">
    <location>
        <begin position="512"/>
        <end position="534"/>
    </location>
</feature>
<feature type="domain" description="ComEC/Rec2-related protein" evidence="7">
    <location>
        <begin position="265"/>
        <end position="533"/>
    </location>
</feature>
<feature type="transmembrane region" description="Helical" evidence="6">
    <location>
        <begin position="62"/>
        <end position="84"/>
    </location>
</feature>
<dbReference type="PANTHER" id="PTHR30619">
    <property type="entry name" value="DNA INTERNALIZATION/COMPETENCE PROTEIN COMEC/REC2"/>
    <property type="match status" value="1"/>
</dbReference>
<evidence type="ECO:0000256" key="1">
    <source>
        <dbReference type="ARBA" id="ARBA00004651"/>
    </source>
</evidence>
<feature type="transmembrane region" description="Helical" evidence="6">
    <location>
        <begin position="35"/>
        <end position="55"/>
    </location>
</feature>
<reference evidence="9 10" key="1">
    <citation type="submission" date="2020-03" db="EMBL/GenBank/DDBJ databases">
        <title>Genomic analysis of Bacteroides faecium CBA7301.</title>
        <authorList>
            <person name="Kim J."/>
            <person name="Roh S.W."/>
        </authorList>
    </citation>
    <scope>NUCLEOTIDE SEQUENCE [LARGE SCALE GENOMIC DNA]</scope>
    <source>
        <strain evidence="9 10">CBA7301</strain>
    </source>
</reference>
<comment type="subcellular location">
    <subcellularLocation>
        <location evidence="1">Cell membrane</location>
        <topology evidence="1">Multi-pass membrane protein</topology>
    </subcellularLocation>
</comment>
<evidence type="ECO:0000256" key="6">
    <source>
        <dbReference type="SAM" id="Phobius"/>
    </source>
</evidence>
<feature type="transmembrane region" description="Helical" evidence="6">
    <location>
        <begin position="419"/>
        <end position="442"/>
    </location>
</feature>
<proteinExistence type="predicted"/>
<organism evidence="9 10">
    <name type="scientific">Bacteroides faecium</name>
    <dbReference type="NCBI Taxonomy" id="2715212"/>
    <lineage>
        <taxon>Bacteria</taxon>
        <taxon>Pseudomonadati</taxon>
        <taxon>Bacteroidota</taxon>
        <taxon>Bacteroidia</taxon>
        <taxon>Bacteroidales</taxon>
        <taxon>Bacteroidaceae</taxon>
        <taxon>Bacteroides</taxon>
    </lineage>
</organism>
<name>A0A6H0KWM4_9BACE</name>
<feature type="transmembrane region" description="Helical" evidence="6">
    <location>
        <begin position="289"/>
        <end position="312"/>
    </location>
</feature>
<feature type="transmembrane region" description="Helical" evidence="6">
    <location>
        <begin position="391"/>
        <end position="407"/>
    </location>
</feature>
<keyword evidence="10" id="KW-1185">Reference proteome</keyword>